<organism evidence="2 3">
    <name type="scientific">Trifolium medium</name>
    <dbReference type="NCBI Taxonomy" id="97028"/>
    <lineage>
        <taxon>Eukaryota</taxon>
        <taxon>Viridiplantae</taxon>
        <taxon>Streptophyta</taxon>
        <taxon>Embryophyta</taxon>
        <taxon>Tracheophyta</taxon>
        <taxon>Spermatophyta</taxon>
        <taxon>Magnoliopsida</taxon>
        <taxon>eudicotyledons</taxon>
        <taxon>Gunneridae</taxon>
        <taxon>Pentapetalae</taxon>
        <taxon>rosids</taxon>
        <taxon>fabids</taxon>
        <taxon>Fabales</taxon>
        <taxon>Fabaceae</taxon>
        <taxon>Papilionoideae</taxon>
        <taxon>50 kb inversion clade</taxon>
        <taxon>NPAAA clade</taxon>
        <taxon>Hologalegina</taxon>
        <taxon>IRL clade</taxon>
        <taxon>Trifolieae</taxon>
        <taxon>Trifolium</taxon>
    </lineage>
</organism>
<keyword evidence="3" id="KW-1185">Reference proteome</keyword>
<feature type="compositionally biased region" description="Polar residues" evidence="1">
    <location>
        <begin position="1"/>
        <end position="13"/>
    </location>
</feature>
<evidence type="ECO:0000313" key="3">
    <source>
        <dbReference type="Proteomes" id="UP000265520"/>
    </source>
</evidence>
<accession>A0A392VZD0</accession>
<evidence type="ECO:0000256" key="1">
    <source>
        <dbReference type="SAM" id="MobiDB-lite"/>
    </source>
</evidence>
<feature type="region of interest" description="Disordered" evidence="1">
    <location>
        <begin position="1"/>
        <end position="23"/>
    </location>
</feature>
<sequence length="58" mass="6459">MAKQSQQTKSSSGRLRGKLALSKKAGSNISQKYCGPITPRHSLLQVSHPSQWFMVQMQ</sequence>
<proteinExistence type="predicted"/>
<protein>
    <submittedName>
        <fullName evidence="2">Uncharacterized protein</fullName>
    </submittedName>
</protein>
<name>A0A392VZD0_9FABA</name>
<dbReference type="Proteomes" id="UP000265520">
    <property type="component" value="Unassembled WGS sequence"/>
</dbReference>
<evidence type="ECO:0000313" key="2">
    <source>
        <dbReference type="EMBL" id="MCI93556.1"/>
    </source>
</evidence>
<dbReference type="EMBL" id="LXQA011332224">
    <property type="protein sequence ID" value="MCI93556.1"/>
    <property type="molecule type" value="Genomic_DNA"/>
</dbReference>
<dbReference type="AlphaFoldDB" id="A0A392VZD0"/>
<comment type="caution">
    <text evidence="2">The sequence shown here is derived from an EMBL/GenBank/DDBJ whole genome shotgun (WGS) entry which is preliminary data.</text>
</comment>
<reference evidence="2 3" key="1">
    <citation type="journal article" date="2018" name="Front. Plant Sci.">
        <title>Red Clover (Trifolium pratense) and Zigzag Clover (T. medium) - A Picture of Genomic Similarities and Differences.</title>
        <authorList>
            <person name="Dluhosova J."/>
            <person name="Istvanek J."/>
            <person name="Nedelnik J."/>
            <person name="Repkova J."/>
        </authorList>
    </citation>
    <scope>NUCLEOTIDE SEQUENCE [LARGE SCALE GENOMIC DNA]</scope>
    <source>
        <strain evidence="3">cv. 10/8</strain>
        <tissue evidence="2">Leaf</tissue>
    </source>
</reference>